<keyword evidence="1" id="KW-0812">Transmembrane</keyword>
<evidence type="ECO:0000313" key="3">
    <source>
        <dbReference type="EMBL" id="QJB01651.1"/>
    </source>
</evidence>
<feature type="transmembrane region" description="Helical" evidence="1">
    <location>
        <begin position="42"/>
        <end position="64"/>
    </location>
</feature>
<proteinExistence type="predicted"/>
<dbReference type="EMBL" id="MT143721">
    <property type="protein sequence ID" value="QJB01651.1"/>
    <property type="molecule type" value="Genomic_DNA"/>
</dbReference>
<dbReference type="AlphaFoldDB" id="A0A6M3LWF2"/>
<evidence type="ECO:0000313" key="2">
    <source>
        <dbReference type="EMBL" id="QJA98349.1"/>
    </source>
</evidence>
<evidence type="ECO:0000256" key="1">
    <source>
        <dbReference type="SAM" id="Phobius"/>
    </source>
</evidence>
<reference evidence="2" key="1">
    <citation type="submission" date="2020-03" db="EMBL/GenBank/DDBJ databases">
        <title>The deep terrestrial virosphere.</title>
        <authorList>
            <person name="Holmfeldt K."/>
            <person name="Nilsson E."/>
            <person name="Simone D."/>
            <person name="Lopez-Fernandez M."/>
            <person name="Wu X."/>
            <person name="de Brujin I."/>
            <person name="Lundin D."/>
            <person name="Andersson A."/>
            <person name="Bertilsson S."/>
            <person name="Dopson M."/>
        </authorList>
    </citation>
    <scope>NUCLEOTIDE SEQUENCE</scope>
    <source>
        <strain evidence="2">MM171A01909</strain>
        <strain evidence="3">MM171B02223</strain>
    </source>
</reference>
<dbReference type="EMBL" id="MT143573">
    <property type="protein sequence ID" value="QJA98349.1"/>
    <property type="molecule type" value="Genomic_DNA"/>
</dbReference>
<keyword evidence="1" id="KW-1133">Transmembrane helix</keyword>
<sequence>MADIPEWALPLFQDMATIKERVLSLPCLTNCPRPKNGDLRKWAIIALAFGAGISGGTGAVLKALGIV</sequence>
<gene>
    <name evidence="2" type="ORF">MM171A01909_0009</name>
    <name evidence="3" type="ORF">MM171B02223_0010</name>
</gene>
<accession>A0A6M3LWF2</accession>
<protein>
    <submittedName>
        <fullName evidence="2">Uncharacterized protein</fullName>
    </submittedName>
</protein>
<organism evidence="2">
    <name type="scientific">viral metagenome</name>
    <dbReference type="NCBI Taxonomy" id="1070528"/>
    <lineage>
        <taxon>unclassified sequences</taxon>
        <taxon>metagenomes</taxon>
        <taxon>organismal metagenomes</taxon>
    </lineage>
</organism>
<keyword evidence="1" id="KW-0472">Membrane</keyword>
<name>A0A6M3LWF2_9ZZZZ</name>